<organism evidence="3 4">
    <name type="scientific">Romanomermis culicivorax</name>
    <name type="common">Nematode worm</name>
    <dbReference type="NCBI Taxonomy" id="13658"/>
    <lineage>
        <taxon>Eukaryota</taxon>
        <taxon>Metazoa</taxon>
        <taxon>Ecdysozoa</taxon>
        <taxon>Nematoda</taxon>
        <taxon>Enoplea</taxon>
        <taxon>Dorylaimia</taxon>
        <taxon>Mermithida</taxon>
        <taxon>Mermithoidea</taxon>
        <taxon>Mermithidae</taxon>
        <taxon>Romanomermis</taxon>
    </lineage>
</organism>
<proteinExistence type="predicted"/>
<evidence type="ECO:0000256" key="1">
    <source>
        <dbReference type="SAM" id="MobiDB-lite"/>
    </source>
</evidence>
<dbReference type="InterPro" id="IPR013320">
    <property type="entry name" value="ConA-like_dom_sf"/>
</dbReference>
<reference evidence="4" key="1">
    <citation type="submission" date="2022-11" db="UniProtKB">
        <authorList>
            <consortium name="WormBaseParasite"/>
        </authorList>
    </citation>
    <scope>IDENTIFICATION</scope>
</reference>
<feature type="chain" id="PRO_5037203849" evidence="2">
    <location>
        <begin position="16"/>
        <end position="416"/>
    </location>
</feature>
<feature type="signal peptide" evidence="2">
    <location>
        <begin position="1"/>
        <end position="15"/>
    </location>
</feature>
<sequence>MSLAIILCLAILSAANDLTLGCSSKSPAPDQNNPSTNPSAIKNMLGDNVQTTPYDNSGYDSKNGQANDPSDLKCDFSGPCCWKNSKPPYDTMEWVKASGDPDPTKFQSNFGTSSAPSGNYLLTSSDTQAGPADKAEFQSCLIPCAGDSIKVTLKHWQSSGGPKIQVCEVAQSDPNTLLGCQDLPSSGPGPDTVSLPPGQNVYIAIVGYNMVGKGGNMDIIQDINVDYPPCSSSPQPTTAASATQPPTSAAPDISGECKKVANDFNSGMGNYGPCDTVPNTFQQAGPDPFKNPATGVAKSPDNSKYAAAYLKPGDKACMQSPSGLFQNNDYQVKFQEYKATEGISMRACCDTIEGCPYETGSKVEKGDFRQWYQGAVTCKKGTSKIIYVAENKGPNEGGVGIDNIQVFDASGANQVC</sequence>
<dbReference type="Gene3D" id="2.60.120.200">
    <property type="match status" value="1"/>
</dbReference>
<dbReference type="AlphaFoldDB" id="A0A915JWK4"/>
<keyword evidence="3" id="KW-1185">Reference proteome</keyword>
<feature type="compositionally biased region" description="Polar residues" evidence="1">
    <location>
        <begin position="48"/>
        <end position="65"/>
    </location>
</feature>
<feature type="region of interest" description="Disordered" evidence="1">
    <location>
        <begin position="277"/>
        <end position="300"/>
    </location>
</feature>
<dbReference type="OMA" id="VLLQVCQ"/>
<name>A0A915JWK4_ROMCU</name>
<accession>A0A915JWK4</accession>
<dbReference type="SUPFAM" id="SSF49899">
    <property type="entry name" value="Concanavalin A-like lectins/glucanases"/>
    <property type="match status" value="1"/>
</dbReference>
<feature type="compositionally biased region" description="Polar residues" evidence="1">
    <location>
        <begin position="25"/>
        <end position="40"/>
    </location>
</feature>
<protein>
    <submittedName>
        <fullName evidence="4">Uncharacterized protein</fullName>
    </submittedName>
</protein>
<evidence type="ECO:0000256" key="2">
    <source>
        <dbReference type="SAM" id="SignalP"/>
    </source>
</evidence>
<keyword evidence="2" id="KW-0732">Signal</keyword>
<evidence type="ECO:0000313" key="3">
    <source>
        <dbReference type="Proteomes" id="UP000887565"/>
    </source>
</evidence>
<dbReference type="Proteomes" id="UP000887565">
    <property type="component" value="Unplaced"/>
</dbReference>
<feature type="compositionally biased region" description="Low complexity" evidence="1">
    <location>
        <begin position="232"/>
        <end position="251"/>
    </location>
</feature>
<dbReference type="WBParaSite" id="nRc.2.0.1.t30458-RA">
    <property type="protein sequence ID" value="nRc.2.0.1.t30458-RA"/>
    <property type="gene ID" value="nRc.2.0.1.g30458"/>
</dbReference>
<feature type="region of interest" description="Disordered" evidence="1">
    <location>
        <begin position="228"/>
        <end position="254"/>
    </location>
</feature>
<evidence type="ECO:0000313" key="4">
    <source>
        <dbReference type="WBParaSite" id="nRc.2.0.1.t30458-RA"/>
    </source>
</evidence>
<feature type="region of interest" description="Disordered" evidence="1">
    <location>
        <begin position="25"/>
        <end position="65"/>
    </location>
</feature>